<gene>
    <name evidence="6" type="ORF">HMPREF2086_01147</name>
</gene>
<keyword evidence="4 5" id="KW-0472">Membrane</keyword>
<sequence>MNYIDAGLIVVIVVFGFRGFANGFIREVCSLLGILIGVYLGSMFAIPVGEVLTQIYDFNSKTIHTVLGFFVVLGVSWIFFMLVAYALSRTFTFMGLDFLNKTLGFVFCSVKTFFIFSIIAYCLSQVKFIEENVGKVARENSQIYLKMLKAAEFVIHFPIVDSAKQNLPQVPEPLQNVQKSIKGKK</sequence>
<evidence type="ECO:0000256" key="1">
    <source>
        <dbReference type="ARBA" id="ARBA00004141"/>
    </source>
</evidence>
<comment type="caution">
    <text evidence="6">The sequence shown here is derived from an EMBL/GenBank/DDBJ whole genome shotgun (WGS) entry which is preliminary data.</text>
</comment>
<feature type="transmembrane region" description="Helical" evidence="5">
    <location>
        <begin position="102"/>
        <end position="123"/>
    </location>
</feature>
<comment type="subcellular location">
    <subcellularLocation>
        <location evidence="1">Membrane</location>
        <topology evidence="1">Multi-pass membrane protein</topology>
    </subcellularLocation>
</comment>
<dbReference type="eggNOG" id="COG1286">
    <property type="taxonomic scope" value="Bacteria"/>
</dbReference>
<feature type="transmembrane region" description="Helical" evidence="5">
    <location>
        <begin position="31"/>
        <end position="53"/>
    </location>
</feature>
<evidence type="ECO:0000256" key="5">
    <source>
        <dbReference type="SAM" id="Phobius"/>
    </source>
</evidence>
<dbReference type="Proteomes" id="UP000018731">
    <property type="component" value="Unassembled WGS sequence"/>
</dbReference>
<reference evidence="6 7" key="1">
    <citation type="journal article" date="2014" name="Genome Announc.">
        <title>Draft genome sequences of six enterohepatic helicobacter species isolated from humans and one from rhesus macaques.</title>
        <authorList>
            <person name="Shen Z."/>
            <person name="Sheh A."/>
            <person name="Young S.K."/>
            <person name="Abouelliel A."/>
            <person name="Ward D.V."/>
            <person name="Earl A.M."/>
            <person name="Fox J.G."/>
        </authorList>
    </citation>
    <scope>NUCLEOTIDE SEQUENCE [LARGE SCALE GENOMIC DNA]</scope>
    <source>
        <strain evidence="6 7">MIT 99-5501</strain>
    </source>
</reference>
<dbReference type="HOGENOM" id="CLU_092720_1_1_7"/>
<feature type="transmembrane region" description="Helical" evidence="5">
    <location>
        <begin position="65"/>
        <end position="87"/>
    </location>
</feature>
<dbReference type="EMBL" id="AZJI01000005">
    <property type="protein sequence ID" value="ETD23345.1"/>
    <property type="molecule type" value="Genomic_DNA"/>
</dbReference>
<organism evidence="6 7">
    <name type="scientific">Helicobacter macacae MIT 99-5501</name>
    <dbReference type="NCBI Taxonomy" id="1357400"/>
    <lineage>
        <taxon>Bacteria</taxon>
        <taxon>Pseudomonadati</taxon>
        <taxon>Campylobacterota</taxon>
        <taxon>Epsilonproteobacteria</taxon>
        <taxon>Campylobacterales</taxon>
        <taxon>Helicobacteraceae</taxon>
        <taxon>Helicobacter</taxon>
    </lineage>
</organism>
<dbReference type="InterPro" id="IPR003825">
    <property type="entry name" value="Colicin-V_CvpA"/>
</dbReference>
<evidence type="ECO:0008006" key="8">
    <source>
        <dbReference type="Google" id="ProtNLM"/>
    </source>
</evidence>
<evidence type="ECO:0000256" key="2">
    <source>
        <dbReference type="ARBA" id="ARBA00022692"/>
    </source>
</evidence>
<accession>V8C8K5</accession>
<dbReference type="STRING" id="1357400.HMPREF2086_01147"/>
<dbReference type="PANTHER" id="PTHR37306:SF1">
    <property type="entry name" value="COLICIN V PRODUCTION PROTEIN"/>
    <property type="match status" value="1"/>
</dbReference>
<dbReference type="GO" id="GO:0009403">
    <property type="term" value="P:toxin biosynthetic process"/>
    <property type="evidence" value="ECO:0007669"/>
    <property type="project" value="InterPro"/>
</dbReference>
<keyword evidence="2 5" id="KW-0812">Transmembrane</keyword>
<dbReference type="PANTHER" id="PTHR37306">
    <property type="entry name" value="COLICIN V PRODUCTION PROTEIN"/>
    <property type="match status" value="1"/>
</dbReference>
<evidence type="ECO:0000256" key="3">
    <source>
        <dbReference type="ARBA" id="ARBA00022989"/>
    </source>
</evidence>
<evidence type="ECO:0000256" key="4">
    <source>
        <dbReference type="ARBA" id="ARBA00023136"/>
    </source>
</evidence>
<protein>
    <recommendedName>
        <fullName evidence="8">CvpA family protein</fullName>
    </recommendedName>
</protein>
<dbReference type="AlphaFoldDB" id="V8C8K5"/>
<dbReference type="PATRIC" id="fig|1357400.3.peg.1558"/>
<dbReference type="OrthoDB" id="5329139at2"/>
<keyword evidence="7" id="KW-1185">Reference proteome</keyword>
<keyword evidence="3 5" id="KW-1133">Transmembrane helix</keyword>
<dbReference type="GO" id="GO:0016020">
    <property type="term" value="C:membrane"/>
    <property type="evidence" value="ECO:0007669"/>
    <property type="project" value="UniProtKB-SubCell"/>
</dbReference>
<dbReference type="RefSeq" id="WP_023927870.1">
    <property type="nucleotide sequence ID" value="NZ_KI669454.1"/>
</dbReference>
<name>V8C8K5_9HELI</name>
<dbReference type="Pfam" id="PF02674">
    <property type="entry name" value="Colicin_V"/>
    <property type="match status" value="1"/>
</dbReference>
<evidence type="ECO:0000313" key="7">
    <source>
        <dbReference type="Proteomes" id="UP000018731"/>
    </source>
</evidence>
<proteinExistence type="predicted"/>
<evidence type="ECO:0000313" key="6">
    <source>
        <dbReference type="EMBL" id="ETD23345.1"/>
    </source>
</evidence>